<organism evidence="1 2">
    <name type="scientific">Paramecium octaurelia</name>
    <dbReference type="NCBI Taxonomy" id="43137"/>
    <lineage>
        <taxon>Eukaryota</taxon>
        <taxon>Sar</taxon>
        <taxon>Alveolata</taxon>
        <taxon>Ciliophora</taxon>
        <taxon>Intramacronucleata</taxon>
        <taxon>Oligohymenophorea</taxon>
        <taxon>Peniculida</taxon>
        <taxon>Parameciidae</taxon>
        <taxon>Paramecium</taxon>
    </lineage>
</organism>
<comment type="caution">
    <text evidence="1">The sequence shown here is derived from an EMBL/GenBank/DDBJ whole genome shotgun (WGS) entry which is preliminary data.</text>
</comment>
<dbReference type="AlphaFoldDB" id="A0A8S1THJ8"/>
<proteinExistence type="predicted"/>
<gene>
    <name evidence="1" type="ORF">POCTA_138.1.T0230278</name>
</gene>
<evidence type="ECO:0000313" key="2">
    <source>
        <dbReference type="Proteomes" id="UP000683925"/>
    </source>
</evidence>
<accession>A0A8S1THJ8</accession>
<keyword evidence="2" id="KW-1185">Reference proteome</keyword>
<protein>
    <submittedName>
        <fullName evidence="1">Uncharacterized protein</fullName>
    </submittedName>
</protein>
<evidence type="ECO:0000313" key="1">
    <source>
        <dbReference type="EMBL" id="CAD8150329.1"/>
    </source>
</evidence>
<name>A0A8S1THJ8_PAROT</name>
<sequence>MSFLLDILPIIIIPKILRQNLRHLQTHQINKFLNFSTTPWKQQSFIFDPLKLDSLWYQPFYQILNQFDPHIVHPQ</sequence>
<dbReference type="Proteomes" id="UP000683925">
    <property type="component" value="Unassembled WGS sequence"/>
</dbReference>
<reference evidence="1" key="1">
    <citation type="submission" date="2021-01" db="EMBL/GenBank/DDBJ databases">
        <authorList>
            <consortium name="Genoscope - CEA"/>
            <person name="William W."/>
        </authorList>
    </citation>
    <scope>NUCLEOTIDE SEQUENCE</scope>
</reference>
<dbReference type="EMBL" id="CAJJDP010000023">
    <property type="protein sequence ID" value="CAD8150329.1"/>
    <property type="molecule type" value="Genomic_DNA"/>
</dbReference>